<organism evidence="3 4">
    <name type="scientific">Cryptolaemus montrouzieri</name>
    <dbReference type="NCBI Taxonomy" id="559131"/>
    <lineage>
        <taxon>Eukaryota</taxon>
        <taxon>Metazoa</taxon>
        <taxon>Ecdysozoa</taxon>
        <taxon>Arthropoda</taxon>
        <taxon>Hexapoda</taxon>
        <taxon>Insecta</taxon>
        <taxon>Pterygota</taxon>
        <taxon>Neoptera</taxon>
        <taxon>Endopterygota</taxon>
        <taxon>Coleoptera</taxon>
        <taxon>Polyphaga</taxon>
        <taxon>Cucujiformia</taxon>
        <taxon>Coccinelloidea</taxon>
        <taxon>Coccinellidae</taxon>
        <taxon>Scymninae</taxon>
        <taxon>Scymnini</taxon>
        <taxon>Cryptolaemus</taxon>
    </lineage>
</organism>
<dbReference type="AlphaFoldDB" id="A0ABD2NQA2"/>
<reference evidence="3 4" key="1">
    <citation type="journal article" date="2021" name="BMC Biol.">
        <title>Horizontally acquired antibacterial genes associated with adaptive radiation of ladybird beetles.</title>
        <authorList>
            <person name="Li H.S."/>
            <person name="Tang X.F."/>
            <person name="Huang Y.H."/>
            <person name="Xu Z.Y."/>
            <person name="Chen M.L."/>
            <person name="Du X.Y."/>
            <person name="Qiu B.Y."/>
            <person name="Chen P.T."/>
            <person name="Zhang W."/>
            <person name="Slipinski A."/>
            <person name="Escalona H.E."/>
            <person name="Waterhouse R.M."/>
            <person name="Zwick A."/>
            <person name="Pang H."/>
        </authorList>
    </citation>
    <scope>NUCLEOTIDE SEQUENCE [LARGE SCALE GENOMIC DNA]</scope>
    <source>
        <strain evidence="3">SYSU2018</strain>
    </source>
</reference>
<feature type="coiled-coil region" evidence="1">
    <location>
        <begin position="129"/>
        <end position="156"/>
    </location>
</feature>
<feature type="compositionally biased region" description="Polar residues" evidence="2">
    <location>
        <begin position="1"/>
        <end position="13"/>
    </location>
</feature>
<keyword evidence="4" id="KW-1185">Reference proteome</keyword>
<proteinExistence type="predicted"/>
<evidence type="ECO:0000313" key="3">
    <source>
        <dbReference type="EMBL" id="KAL3280541.1"/>
    </source>
</evidence>
<name>A0ABD2NQA2_9CUCU</name>
<protein>
    <submittedName>
        <fullName evidence="3">Uncharacterized protein</fullName>
    </submittedName>
</protein>
<feature type="region of interest" description="Disordered" evidence="2">
    <location>
        <begin position="1"/>
        <end position="27"/>
    </location>
</feature>
<sequence>MDSLINQAHSSLHLTERERNESEKSKSEILTLLDEQHSKCAQLSLQLQESELKYSKLLIDFKTLEIQKEESETALKLKADMGAQNELSKLREDLQCHLQTIGLLVAEKTELSSILSETQSALKNESSHHIDLQNKMKEMKSYYSNLEHELEVLKSEKINFNSIQKNRKMYYLKCGKIIII</sequence>
<evidence type="ECO:0000256" key="2">
    <source>
        <dbReference type="SAM" id="MobiDB-lite"/>
    </source>
</evidence>
<dbReference type="EMBL" id="JABFTP020000144">
    <property type="protein sequence ID" value="KAL3280541.1"/>
    <property type="molecule type" value="Genomic_DNA"/>
</dbReference>
<evidence type="ECO:0000313" key="4">
    <source>
        <dbReference type="Proteomes" id="UP001516400"/>
    </source>
</evidence>
<comment type="caution">
    <text evidence="3">The sequence shown here is derived from an EMBL/GenBank/DDBJ whole genome shotgun (WGS) entry which is preliminary data.</text>
</comment>
<dbReference type="Proteomes" id="UP001516400">
    <property type="component" value="Unassembled WGS sequence"/>
</dbReference>
<accession>A0ABD2NQA2</accession>
<feature type="compositionally biased region" description="Basic and acidic residues" evidence="2">
    <location>
        <begin position="14"/>
        <end position="27"/>
    </location>
</feature>
<gene>
    <name evidence="3" type="ORF">HHI36_003773</name>
</gene>
<evidence type="ECO:0000256" key="1">
    <source>
        <dbReference type="SAM" id="Coils"/>
    </source>
</evidence>
<keyword evidence="1" id="KW-0175">Coiled coil</keyword>